<dbReference type="InParanoid" id="A0A1D6IJP3"/>
<organism evidence="1">
    <name type="scientific">Zea mays</name>
    <name type="common">Maize</name>
    <dbReference type="NCBI Taxonomy" id="4577"/>
    <lineage>
        <taxon>Eukaryota</taxon>
        <taxon>Viridiplantae</taxon>
        <taxon>Streptophyta</taxon>
        <taxon>Embryophyta</taxon>
        <taxon>Tracheophyta</taxon>
        <taxon>Spermatophyta</taxon>
        <taxon>Magnoliopsida</taxon>
        <taxon>Liliopsida</taxon>
        <taxon>Poales</taxon>
        <taxon>Poaceae</taxon>
        <taxon>PACMAD clade</taxon>
        <taxon>Panicoideae</taxon>
        <taxon>Andropogonodae</taxon>
        <taxon>Andropogoneae</taxon>
        <taxon>Tripsacinae</taxon>
        <taxon>Zea</taxon>
    </lineage>
</organism>
<dbReference type="EMBL" id="CM007650">
    <property type="protein sequence ID" value="ONM59661.1"/>
    <property type="molecule type" value="Genomic_DNA"/>
</dbReference>
<protein>
    <submittedName>
        <fullName evidence="1">Uncharacterized protein</fullName>
    </submittedName>
</protein>
<proteinExistence type="predicted"/>
<reference evidence="1" key="1">
    <citation type="submission" date="2015-12" db="EMBL/GenBank/DDBJ databases">
        <title>Update maize B73 reference genome by single molecule sequencing technologies.</title>
        <authorList>
            <consortium name="Maize Genome Sequencing Project"/>
            <person name="Ware D."/>
        </authorList>
    </citation>
    <scope>NUCLEOTIDE SEQUENCE [LARGE SCALE GENOMIC DNA]</scope>
    <source>
        <tissue evidence="1">Seedling</tissue>
    </source>
</reference>
<gene>
    <name evidence="1" type="ORF">ZEAMMB73_Zm00001d022147</name>
</gene>
<dbReference type="AlphaFoldDB" id="A0A1D6IJP3"/>
<sequence length="58" mass="6597">MARSSVLILINYAYNFTLSLDHGALQNNNSTFVYIIVIILKVSTLLTLARPVRSFSWH</sequence>
<name>A0A1D6IJP3_MAIZE</name>
<evidence type="ECO:0000313" key="1">
    <source>
        <dbReference type="EMBL" id="ONM59661.1"/>
    </source>
</evidence>
<accession>A0A1D6IJP3</accession>